<keyword evidence="2" id="KW-0472">Membrane</keyword>
<proteinExistence type="predicted"/>
<protein>
    <recommendedName>
        <fullName evidence="5">Integral membrane protein</fullName>
    </recommendedName>
</protein>
<keyword evidence="4" id="KW-1185">Reference proteome</keyword>
<dbReference type="STRING" id="642780.SAMN04488570_1673"/>
<feature type="transmembrane region" description="Helical" evidence="2">
    <location>
        <begin position="102"/>
        <end position="124"/>
    </location>
</feature>
<dbReference type="AlphaFoldDB" id="A0A1H1RFC4"/>
<feature type="transmembrane region" description="Helical" evidence="2">
    <location>
        <begin position="353"/>
        <end position="375"/>
    </location>
</feature>
<organism evidence="3 4">
    <name type="scientific">Nocardioides scoriae</name>
    <dbReference type="NCBI Taxonomy" id="642780"/>
    <lineage>
        <taxon>Bacteria</taxon>
        <taxon>Bacillati</taxon>
        <taxon>Actinomycetota</taxon>
        <taxon>Actinomycetes</taxon>
        <taxon>Propionibacteriales</taxon>
        <taxon>Nocardioidaceae</taxon>
        <taxon>Nocardioides</taxon>
    </lineage>
</organism>
<feature type="transmembrane region" description="Helical" evidence="2">
    <location>
        <begin position="293"/>
        <end position="315"/>
    </location>
</feature>
<feature type="transmembrane region" description="Helical" evidence="2">
    <location>
        <begin position="387"/>
        <end position="416"/>
    </location>
</feature>
<sequence length="420" mass="41530">MTDLLSRPPHVDPADRGGRSRHGRLRTLATAAWTGLRGTGEERTLSGAAALAALGAVGAGLGACMVVALVGWFAADAGAHGSTTDALRVGADVWLLGHGARLSIGGAPFGIVPLALPVALAWLLHRLARRAATTARPTRDDRTVLQAATVLTGLYLVATVVVCVLAGNEAVTPGLGRAILGSLVLSGLAGTLGLARGSGRLQAWLDRVPGWVRAVAHGAAASCAGVLAAAAALTLVMVVLGLNEAVAVLSGLRLGTGDYLAYGVATLLLLPNAVLLAAAYLVGPGFAVGTGTIVSPGVVTLGPVPAFPLLAGLPAAGPTPAWTMALLAVPVLAAAWGAGRAQRAYAVSAWDSAALRGFGSGLLGALLLTALVGLAGGPLGTGRMADVGASVMAVGAAAVASMALAGLVAGLGVAWWQRRR</sequence>
<gene>
    <name evidence="3" type="ORF">SAMN04488570_1673</name>
</gene>
<dbReference type="EMBL" id="LT629757">
    <property type="protein sequence ID" value="SDS34451.1"/>
    <property type="molecule type" value="Genomic_DNA"/>
</dbReference>
<feature type="region of interest" description="Disordered" evidence="1">
    <location>
        <begin position="1"/>
        <end position="21"/>
    </location>
</feature>
<feature type="transmembrane region" description="Helical" evidence="2">
    <location>
        <begin position="51"/>
        <end position="75"/>
    </location>
</feature>
<evidence type="ECO:0000256" key="1">
    <source>
        <dbReference type="SAM" id="MobiDB-lite"/>
    </source>
</evidence>
<keyword evidence="2" id="KW-0812">Transmembrane</keyword>
<dbReference type="OrthoDB" id="3742900at2"/>
<evidence type="ECO:0000313" key="3">
    <source>
        <dbReference type="EMBL" id="SDS34451.1"/>
    </source>
</evidence>
<dbReference type="Proteomes" id="UP000198859">
    <property type="component" value="Chromosome I"/>
</dbReference>
<feature type="transmembrane region" description="Helical" evidence="2">
    <location>
        <begin position="321"/>
        <end position="341"/>
    </location>
</feature>
<evidence type="ECO:0000313" key="4">
    <source>
        <dbReference type="Proteomes" id="UP000198859"/>
    </source>
</evidence>
<keyword evidence="2" id="KW-1133">Transmembrane helix</keyword>
<feature type="compositionally biased region" description="Basic and acidic residues" evidence="1">
    <location>
        <begin position="9"/>
        <end position="18"/>
    </location>
</feature>
<accession>A0A1H1RFC4</accession>
<feature type="transmembrane region" description="Helical" evidence="2">
    <location>
        <begin position="215"/>
        <end position="239"/>
    </location>
</feature>
<evidence type="ECO:0008006" key="5">
    <source>
        <dbReference type="Google" id="ProtNLM"/>
    </source>
</evidence>
<reference evidence="4" key="1">
    <citation type="submission" date="2016-10" db="EMBL/GenBank/DDBJ databases">
        <authorList>
            <person name="Varghese N."/>
            <person name="Submissions S."/>
        </authorList>
    </citation>
    <scope>NUCLEOTIDE SEQUENCE [LARGE SCALE GENOMIC DNA]</scope>
    <source>
        <strain evidence="4">DSM 22127</strain>
    </source>
</reference>
<dbReference type="RefSeq" id="WP_091728330.1">
    <property type="nucleotide sequence ID" value="NZ_LT629757.1"/>
</dbReference>
<feature type="transmembrane region" description="Helical" evidence="2">
    <location>
        <begin position="174"/>
        <end position="195"/>
    </location>
</feature>
<feature type="transmembrane region" description="Helical" evidence="2">
    <location>
        <begin position="144"/>
        <end position="168"/>
    </location>
</feature>
<feature type="transmembrane region" description="Helical" evidence="2">
    <location>
        <begin position="259"/>
        <end position="281"/>
    </location>
</feature>
<dbReference type="Pfam" id="PF19877">
    <property type="entry name" value="DUF6350"/>
    <property type="match status" value="1"/>
</dbReference>
<name>A0A1H1RFC4_9ACTN</name>
<evidence type="ECO:0000256" key="2">
    <source>
        <dbReference type="SAM" id="Phobius"/>
    </source>
</evidence>
<dbReference type="InterPro" id="IPR045931">
    <property type="entry name" value="DUF6350"/>
</dbReference>